<proteinExistence type="predicted"/>
<evidence type="ECO:0000256" key="1">
    <source>
        <dbReference type="SAM" id="MobiDB-lite"/>
    </source>
</evidence>
<keyword evidence="2" id="KW-0472">Membrane</keyword>
<sequence length="669" mass="73409">MSQTAAPYVHTGPWINWSHGLIRGSTITLSERDGGLLTAFLGIFVTAAGASCWKIMSFALHQHRSPRDPQDGIHHQQQAILRNADSPIGASCDLARLVWCWRNDALRPFIRTLPLIALALLNSVLFGVAGVFSSEVTKAAGNETLIRSPDCGTLNFTTSAVSQQSLAALNSVDVNDTLAATTYSQACYGNSQNPLQCSQYPQQQLPWKITQNATCPFSDDICIYGDSSAYEMDSGLIDSHQALGINAPKSERVQYRKVTTGYATEFNNTNPNELAYGDTLEQFAYGPALPNNYTYEYNTVTLTEDIGYMLMSFIYFGGQPNNSWLPVDALNRTDADVSLFLLAPNSVSYIAPVTDPFYVASTPMELANDQGTNFTYYTSDQLVNALACTDQHQYCNPTNQQCTPLTSVVLASHSLFGNTISLNKEQLATAVRLDLITQYLTTFYSVNSRGANALRASNTVNNNFQIGLPNYQWMIEVGAWFAVSMAKLQQKVHQYATGPGYIPDGMYLSRPLNIQERMCKNQIVRSSSGTMSFSVLGVAIILIIGAALTLTSLVLPSVMALLRQLLKWKQHKSLQWTLDGKLQLQRLAYEEAGQGHWSGGANSVPLTRRNDLLGVPEGVDTTHPRLGRVGKPSESGIGFGMPESESLMGDKGMRYPYKVEPVAMNYGYP</sequence>
<reference evidence="3" key="1">
    <citation type="submission" date="2021-03" db="EMBL/GenBank/DDBJ databases">
        <authorList>
            <person name="Tagirdzhanova G."/>
        </authorList>
    </citation>
    <scope>NUCLEOTIDE SEQUENCE</scope>
</reference>
<keyword evidence="4" id="KW-1185">Reference proteome</keyword>
<keyword evidence="2" id="KW-0812">Transmembrane</keyword>
<feature type="transmembrane region" description="Helical" evidence="2">
    <location>
        <begin position="36"/>
        <end position="56"/>
    </location>
</feature>
<evidence type="ECO:0000256" key="2">
    <source>
        <dbReference type="SAM" id="Phobius"/>
    </source>
</evidence>
<organism evidence="3 4">
    <name type="scientific">Imshaugia aleurites</name>
    <dbReference type="NCBI Taxonomy" id="172621"/>
    <lineage>
        <taxon>Eukaryota</taxon>
        <taxon>Fungi</taxon>
        <taxon>Dikarya</taxon>
        <taxon>Ascomycota</taxon>
        <taxon>Pezizomycotina</taxon>
        <taxon>Lecanoromycetes</taxon>
        <taxon>OSLEUM clade</taxon>
        <taxon>Lecanoromycetidae</taxon>
        <taxon>Lecanorales</taxon>
        <taxon>Lecanorineae</taxon>
        <taxon>Parmeliaceae</taxon>
        <taxon>Imshaugia</taxon>
    </lineage>
</organism>
<dbReference type="AlphaFoldDB" id="A0A8H3IXD5"/>
<feature type="transmembrane region" description="Helical" evidence="2">
    <location>
        <begin position="112"/>
        <end position="132"/>
    </location>
</feature>
<evidence type="ECO:0000313" key="4">
    <source>
        <dbReference type="Proteomes" id="UP000664534"/>
    </source>
</evidence>
<dbReference type="Proteomes" id="UP000664534">
    <property type="component" value="Unassembled WGS sequence"/>
</dbReference>
<feature type="region of interest" description="Disordered" evidence="1">
    <location>
        <begin position="615"/>
        <end position="643"/>
    </location>
</feature>
<gene>
    <name evidence="3" type="ORF">IMSHALPRED_008846</name>
</gene>
<name>A0A8H3IXD5_9LECA</name>
<keyword evidence="2" id="KW-1133">Transmembrane helix</keyword>
<dbReference type="EMBL" id="CAJPDT010000065">
    <property type="protein sequence ID" value="CAF9932300.1"/>
    <property type="molecule type" value="Genomic_DNA"/>
</dbReference>
<evidence type="ECO:0000313" key="3">
    <source>
        <dbReference type="EMBL" id="CAF9932300.1"/>
    </source>
</evidence>
<dbReference type="OrthoDB" id="3540210at2759"/>
<comment type="caution">
    <text evidence="3">The sequence shown here is derived from an EMBL/GenBank/DDBJ whole genome shotgun (WGS) entry which is preliminary data.</text>
</comment>
<accession>A0A8H3IXD5</accession>
<protein>
    <submittedName>
        <fullName evidence="3">Uncharacterized protein</fullName>
    </submittedName>
</protein>
<feature type="transmembrane region" description="Helical" evidence="2">
    <location>
        <begin position="535"/>
        <end position="562"/>
    </location>
</feature>